<evidence type="ECO:0000256" key="9">
    <source>
        <dbReference type="ARBA" id="ARBA00033194"/>
    </source>
</evidence>
<dbReference type="PROSITE" id="PS50011">
    <property type="entry name" value="PROTEIN_KINASE_DOM"/>
    <property type="match status" value="1"/>
</dbReference>
<gene>
    <name evidence="13" type="ORF">H103_07578</name>
</gene>
<evidence type="ECO:0000256" key="4">
    <source>
        <dbReference type="ARBA" id="ARBA00012513"/>
    </source>
</evidence>
<sequence length="350" mass="40628">MIDSRRRFHFSNGIDDLVDMKWNVIDWDTRRWLQLVGPSELLGGDDIEAYRHIAARFADRLGLDQHTIVVDKNGALEKFTREDVTMEVRYPKYTGPMEKDQVIRRSELTELDRINACADLVEYNSSDGLQGNDLFVPFHRIVIDDVNETILGFTSIYMSGGTLKDYRGTFYFRWLKQITDAIDQLNLRYGILHQDLAPRNILIDPTTHDLKVFDFDMSAKMDGQNGLTTSIDVNSVIITVYEALTGDDNIEKMEEWSLQLPLEDGFDISDYRKYLSEWAAVRRTTKTIKHFSEATEPLSIPEYPKLVPYQPRNEFRNFDVYTRSRAVAEEAGDYVTRWERPAQHELTTSN</sequence>
<dbReference type="HOGENOM" id="CLU_037663_1_0_1"/>
<dbReference type="InterPro" id="IPR000719">
    <property type="entry name" value="Prot_kinase_dom"/>
</dbReference>
<dbReference type="InterPro" id="IPR011009">
    <property type="entry name" value="Kinase-like_dom_sf"/>
</dbReference>
<evidence type="ECO:0000256" key="11">
    <source>
        <dbReference type="ARBA" id="ARBA00048679"/>
    </source>
</evidence>
<dbReference type="Pfam" id="PF00069">
    <property type="entry name" value="Pkinase"/>
    <property type="match status" value="1"/>
</dbReference>
<dbReference type="Gene3D" id="1.10.510.10">
    <property type="entry name" value="Transferase(Phosphotransferase) domain 1"/>
    <property type="match status" value="1"/>
</dbReference>
<dbReference type="GO" id="GO:0004674">
    <property type="term" value="F:protein serine/threonine kinase activity"/>
    <property type="evidence" value="ECO:0007669"/>
    <property type="project" value="UniProtKB-EC"/>
</dbReference>
<dbReference type="EC" id="2.7.11.1" evidence="4"/>
<dbReference type="EMBL" id="KK207918">
    <property type="protein sequence ID" value="EZF48837.1"/>
    <property type="molecule type" value="Genomic_DNA"/>
</dbReference>
<dbReference type="OrthoDB" id="4062651at2759"/>
<evidence type="ECO:0000256" key="2">
    <source>
        <dbReference type="ARBA" id="ARBA00004574"/>
    </source>
</evidence>
<evidence type="ECO:0000313" key="13">
    <source>
        <dbReference type="EMBL" id="EZF48837.1"/>
    </source>
</evidence>
<protein>
    <recommendedName>
        <fullName evidence="6">EKC/KEOPS complex subunit BUD32</fullName>
        <ecNumber evidence="4">2.7.11.1</ecNumber>
    </recommendedName>
    <alternativeName>
        <fullName evidence="8 9">Atypical Serine/threonine protein kinase BUD32</fullName>
    </alternativeName>
    <alternativeName>
        <fullName evidence="5">EKC/KEOPS complex subunit bud32</fullName>
    </alternativeName>
</protein>
<evidence type="ECO:0000256" key="7">
    <source>
        <dbReference type="ARBA" id="ARBA00022895"/>
    </source>
</evidence>
<keyword evidence="7" id="KW-0779">Telomere</keyword>
<evidence type="ECO:0000256" key="3">
    <source>
        <dbReference type="ARBA" id="ARBA00011534"/>
    </source>
</evidence>
<dbReference type="GO" id="GO:0005524">
    <property type="term" value="F:ATP binding"/>
    <property type="evidence" value="ECO:0007669"/>
    <property type="project" value="InterPro"/>
</dbReference>
<reference evidence="13" key="1">
    <citation type="submission" date="2014-02" db="EMBL/GenBank/DDBJ databases">
        <title>The Genome Sequence of Trichophyton rubrum (morphotype fischeri) CBS 288.86.</title>
        <authorList>
            <consortium name="The Broad Institute Genomics Platform"/>
            <person name="Cuomo C.A."/>
            <person name="White T.C."/>
            <person name="Graser Y."/>
            <person name="Martinez-Rossi N."/>
            <person name="Heitman J."/>
            <person name="Young S.K."/>
            <person name="Zeng Q."/>
            <person name="Gargeya S."/>
            <person name="Abouelleil A."/>
            <person name="Alvarado L."/>
            <person name="Chapman S.B."/>
            <person name="Gainer-Dewar J."/>
            <person name="Goldberg J."/>
            <person name="Griggs A."/>
            <person name="Gujja S."/>
            <person name="Hansen M."/>
            <person name="Howarth C."/>
            <person name="Imamovic A."/>
            <person name="Larimer J."/>
            <person name="Martinez D."/>
            <person name="Murphy C."/>
            <person name="Pearson M.D."/>
            <person name="Persinoti G."/>
            <person name="Poon T."/>
            <person name="Priest M."/>
            <person name="Roberts A.D."/>
            <person name="Saif S."/>
            <person name="Shea T.D."/>
            <person name="Sykes S.N."/>
            <person name="Wortman J."/>
            <person name="Nusbaum C."/>
            <person name="Birren B."/>
        </authorList>
    </citation>
    <scope>NUCLEOTIDE SEQUENCE [LARGE SCALE GENOMIC DNA]</scope>
    <source>
        <strain evidence="13">CBS 288.86</strain>
    </source>
</reference>
<accession>A0A022VRB5</accession>
<evidence type="ECO:0000256" key="10">
    <source>
        <dbReference type="ARBA" id="ARBA00047899"/>
    </source>
</evidence>
<comment type="catalytic activity">
    <reaction evidence="10">
        <text>L-threonyl-[protein] + ATP = O-phospho-L-threonyl-[protein] + ADP + H(+)</text>
        <dbReference type="Rhea" id="RHEA:46608"/>
        <dbReference type="Rhea" id="RHEA-COMP:11060"/>
        <dbReference type="Rhea" id="RHEA-COMP:11605"/>
        <dbReference type="ChEBI" id="CHEBI:15378"/>
        <dbReference type="ChEBI" id="CHEBI:30013"/>
        <dbReference type="ChEBI" id="CHEBI:30616"/>
        <dbReference type="ChEBI" id="CHEBI:61977"/>
        <dbReference type="ChEBI" id="CHEBI:456216"/>
        <dbReference type="EC" id="2.7.11.1"/>
    </reaction>
</comment>
<comment type="function">
    <text evidence="1">Component of the EKC/KEOPS complex that is required for the formation of a threonylcarbamoyl group on adenosine at position 37 (t(6)A37) in tRNAs that read codons beginning with adenine. The complex is probably involved in the transfer of the threonylcarbamoyl moiety of threonylcarbamoyl-AMP (TC-AMP) to the N6 group of A37. BUD32 has ATPase activity in the context of the EKC/KEOPS complex and likely plays a supporting role to the catalytic subunit KAE1. The EKC/KEOPS complex also promotes both telomere uncapping and telomere elongation. The complex is required for efficient recruitment of transcriptional coactivators.</text>
</comment>
<dbReference type="AlphaFoldDB" id="A0A022VRB5"/>
<evidence type="ECO:0000256" key="1">
    <source>
        <dbReference type="ARBA" id="ARBA00003747"/>
    </source>
</evidence>
<evidence type="ECO:0000259" key="12">
    <source>
        <dbReference type="PROSITE" id="PS50011"/>
    </source>
</evidence>
<evidence type="ECO:0000256" key="8">
    <source>
        <dbReference type="ARBA" id="ARBA00030980"/>
    </source>
</evidence>
<name>A0A022VRB5_TRIRU</name>
<organism evidence="13">
    <name type="scientific">Trichophyton rubrum CBS 288.86</name>
    <dbReference type="NCBI Taxonomy" id="1215330"/>
    <lineage>
        <taxon>Eukaryota</taxon>
        <taxon>Fungi</taxon>
        <taxon>Dikarya</taxon>
        <taxon>Ascomycota</taxon>
        <taxon>Pezizomycotina</taxon>
        <taxon>Eurotiomycetes</taxon>
        <taxon>Eurotiomycetidae</taxon>
        <taxon>Onygenales</taxon>
        <taxon>Arthrodermataceae</taxon>
        <taxon>Trichophyton</taxon>
    </lineage>
</organism>
<dbReference type="SUPFAM" id="SSF56112">
    <property type="entry name" value="Protein kinase-like (PK-like)"/>
    <property type="match status" value="1"/>
</dbReference>
<dbReference type="Proteomes" id="UP000023758">
    <property type="component" value="Unassembled WGS sequence"/>
</dbReference>
<dbReference type="InterPro" id="IPR008266">
    <property type="entry name" value="Tyr_kinase_AS"/>
</dbReference>
<proteinExistence type="predicted"/>
<evidence type="ECO:0000256" key="5">
    <source>
        <dbReference type="ARBA" id="ARBA00013948"/>
    </source>
</evidence>
<comment type="catalytic activity">
    <reaction evidence="11">
        <text>L-seryl-[protein] + ATP = O-phospho-L-seryl-[protein] + ADP + H(+)</text>
        <dbReference type="Rhea" id="RHEA:17989"/>
        <dbReference type="Rhea" id="RHEA-COMP:9863"/>
        <dbReference type="Rhea" id="RHEA-COMP:11604"/>
        <dbReference type="ChEBI" id="CHEBI:15378"/>
        <dbReference type="ChEBI" id="CHEBI:29999"/>
        <dbReference type="ChEBI" id="CHEBI:30616"/>
        <dbReference type="ChEBI" id="CHEBI:83421"/>
        <dbReference type="ChEBI" id="CHEBI:456216"/>
        <dbReference type="EC" id="2.7.11.1"/>
    </reaction>
</comment>
<evidence type="ECO:0000256" key="6">
    <source>
        <dbReference type="ARBA" id="ARBA00019973"/>
    </source>
</evidence>
<comment type="subcellular location">
    <subcellularLocation>
        <location evidence="2">Chromosome</location>
        <location evidence="2">Telomere</location>
    </subcellularLocation>
</comment>
<keyword evidence="7" id="KW-0158">Chromosome</keyword>
<dbReference type="PROSITE" id="PS00109">
    <property type="entry name" value="PROTEIN_KINASE_TYR"/>
    <property type="match status" value="1"/>
</dbReference>
<feature type="domain" description="Protein kinase" evidence="12">
    <location>
        <begin position="1"/>
        <end position="350"/>
    </location>
</feature>
<dbReference type="GO" id="GO:0000781">
    <property type="term" value="C:chromosome, telomeric region"/>
    <property type="evidence" value="ECO:0007669"/>
    <property type="project" value="UniProtKB-SubCell"/>
</dbReference>
<comment type="subunit">
    <text evidence="3">Component of the EKC/KEOPS complex composed of at least BUD32, CGI121, GON7, KAE1 and PCC1; the whole complex dimerizes.</text>
</comment>